<protein>
    <submittedName>
        <fullName evidence="3">Peptidoglycan/LPS O-acetylase OafA/YrhL, contains acyltransferase and SGNH-hydrolase domains</fullName>
    </submittedName>
</protein>
<sequence>MPAHAPPTRQATQGARWPGVDALRALGIAMVVVYHYFDRWDWTYLGFSAPRGFSFPGWLGVDLFFIVSAFCIASTLGRARTAARFVALRLARLWPAYAAAVALTTAVCWAFPLPGRTPELWQALANMLWLNALSPLVPHVDGAYWSLIVELQFYVLLALAHFRLGARGGLIFWCLFTLAGAGAEALSEPLARRALIFPYSAMFLFGLILWRWDETGPRLRLAALAIALGGAMISSRYAGVEAPLAALMALAAATMRRGRRLGAAPLTLIGLTSYTWYLTHQNIGLVIIRELNAAGLERISVPAAAAGTFALALALSRLIELRWRAPLANALEGALARLPFFSDPAPAEARARHGARP</sequence>
<dbReference type="InterPro" id="IPR050879">
    <property type="entry name" value="Acyltransferase_3"/>
</dbReference>
<dbReference type="STRING" id="1189325.SAMN04488119_102206"/>
<feature type="domain" description="Acyltransferase 3" evidence="2">
    <location>
        <begin position="18"/>
        <end position="316"/>
    </location>
</feature>
<feature type="transmembrane region" description="Helical" evidence="1">
    <location>
        <begin position="96"/>
        <end position="114"/>
    </location>
</feature>
<keyword evidence="3" id="KW-0378">Hydrolase</keyword>
<dbReference type="RefSeq" id="WP_072745882.1">
    <property type="nucleotide sequence ID" value="NZ_FOHL01000002.1"/>
</dbReference>
<dbReference type="Proteomes" id="UP000184066">
    <property type="component" value="Unassembled WGS sequence"/>
</dbReference>
<evidence type="ECO:0000313" key="3">
    <source>
        <dbReference type="EMBL" id="SHN51270.1"/>
    </source>
</evidence>
<proteinExistence type="predicted"/>
<feature type="transmembrane region" description="Helical" evidence="1">
    <location>
        <begin position="170"/>
        <end position="187"/>
    </location>
</feature>
<feature type="transmembrane region" description="Helical" evidence="1">
    <location>
        <begin position="299"/>
        <end position="319"/>
    </location>
</feature>
<dbReference type="GO" id="GO:0016020">
    <property type="term" value="C:membrane"/>
    <property type="evidence" value="ECO:0007669"/>
    <property type="project" value="TreeGrafter"/>
</dbReference>
<dbReference type="GO" id="GO:0000271">
    <property type="term" value="P:polysaccharide biosynthetic process"/>
    <property type="evidence" value="ECO:0007669"/>
    <property type="project" value="TreeGrafter"/>
</dbReference>
<reference evidence="3 4" key="1">
    <citation type="submission" date="2016-12" db="EMBL/GenBank/DDBJ databases">
        <authorList>
            <person name="Song W.-J."/>
            <person name="Kurnit D.M."/>
        </authorList>
    </citation>
    <scope>NUCLEOTIDE SEQUENCE [LARGE SCALE GENOMIC DNA]</scope>
    <source>
        <strain evidence="3 4">CGMCC 1.10808</strain>
    </source>
</reference>
<dbReference type="PANTHER" id="PTHR23028">
    <property type="entry name" value="ACETYLTRANSFERASE"/>
    <property type="match status" value="1"/>
</dbReference>
<gene>
    <name evidence="3" type="ORF">SAMN05216200_101312</name>
</gene>
<keyword evidence="3" id="KW-0012">Acyltransferase</keyword>
<feature type="transmembrane region" description="Helical" evidence="1">
    <location>
        <begin position="218"/>
        <end position="240"/>
    </location>
</feature>
<dbReference type="AlphaFoldDB" id="A0A1M7RYN6"/>
<feature type="transmembrane region" description="Helical" evidence="1">
    <location>
        <begin position="21"/>
        <end position="37"/>
    </location>
</feature>
<keyword evidence="1" id="KW-1133">Transmembrane helix</keyword>
<keyword evidence="1" id="KW-0472">Membrane</keyword>
<feature type="transmembrane region" description="Helical" evidence="1">
    <location>
        <begin position="57"/>
        <end position="76"/>
    </location>
</feature>
<evidence type="ECO:0000313" key="4">
    <source>
        <dbReference type="Proteomes" id="UP000184066"/>
    </source>
</evidence>
<dbReference type="InterPro" id="IPR002656">
    <property type="entry name" value="Acyl_transf_3_dom"/>
</dbReference>
<evidence type="ECO:0000259" key="2">
    <source>
        <dbReference type="Pfam" id="PF01757"/>
    </source>
</evidence>
<evidence type="ECO:0000256" key="1">
    <source>
        <dbReference type="SAM" id="Phobius"/>
    </source>
</evidence>
<feature type="transmembrane region" description="Helical" evidence="1">
    <location>
        <begin position="261"/>
        <end position="279"/>
    </location>
</feature>
<dbReference type="GO" id="GO:0016787">
    <property type="term" value="F:hydrolase activity"/>
    <property type="evidence" value="ECO:0007669"/>
    <property type="project" value="UniProtKB-KW"/>
</dbReference>
<organism evidence="3 4">
    <name type="scientific">Oceanicella actignis</name>
    <dbReference type="NCBI Taxonomy" id="1189325"/>
    <lineage>
        <taxon>Bacteria</taxon>
        <taxon>Pseudomonadati</taxon>
        <taxon>Pseudomonadota</taxon>
        <taxon>Alphaproteobacteria</taxon>
        <taxon>Rhodobacterales</taxon>
        <taxon>Paracoccaceae</taxon>
        <taxon>Oceanicella</taxon>
    </lineage>
</organism>
<dbReference type="PANTHER" id="PTHR23028:SF131">
    <property type="entry name" value="BLR2367 PROTEIN"/>
    <property type="match status" value="1"/>
</dbReference>
<dbReference type="GO" id="GO:0016747">
    <property type="term" value="F:acyltransferase activity, transferring groups other than amino-acyl groups"/>
    <property type="evidence" value="ECO:0007669"/>
    <property type="project" value="InterPro"/>
</dbReference>
<name>A0A1M7RYN6_9RHOB</name>
<keyword evidence="3" id="KW-0808">Transferase</keyword>
<dbReference type="EMBL" id="FRDL01000001">
    <property type="protein sequence ID" value="SHN51270.1"/>
    <property type="molecule type" value="Genomic_DNA"/>
</dbReference>
<keyword evidence="4" id="KW-1185">Reference proteome</keyword>
<dbReference type="OrthoDB" id="9796461at2"/>
<feature type="transmembrane region" description="Helical" evidence="1">
    <location>
        <begin position="194"/>
        <end position="212"/>
    </location>
</feature>
<dbReference type="Pfam" id="PF01757">
    <property type="entry name" value="Acyl_transf_3"/>
    <property type="match status" value="1"/>
</dbReference>
<accession>A0A1M7RYN6</accession>
<keyword evidence="1" id="KW-0812">Transmembrane</keyword>